<reference evidence="9 10" key="1">
    <citation type="submission" date="2015-04" db="EMBL/GenBank/DDBJ databases">
        <authorList>
            <person name="Syromyatnikov M.Y."/>
            <person name="Popov V.N."/>
        </authorList>
    </citation>
    <scope>NUCLEOTIDE SEQUENCE [LARGE SCALE GENOMIC DNA]</scope>
    <source>
        <strain evidence="9">WF-38-12</strain>
    </source>
</reference>
<evidence type="ECO:0000256" key="3">
    <source>
        <dbReference type="ARBA" id="ARBA00023015"/>
    </source>
</evidence>
<evidence type="ECO:0000256" key="6">
    <source>
        <dbReference type="ARBA" id="ARBA00023242"/>
    </source>
</evidence>
<dbReference type="GO" id="GO:0008270">
    <property type="term" value="F:zinc ion binding"/>
    <property type="evidence" value="ECO:0007669"/>
    <property type="project" value="InterPro"/>
</dbReference>
<evidence type="ECO:0000256" key="2">
    <source>
        <dbReference type="ARBA" id="ARBA00022723"/>
    </source>
</evidence>
<keyword evidence="6" id="KW-0539">Nucleus</keyword>
<accession>A0A0U1M846</accession>
<dbReference type="InterPro" id="IPR001138">
    <property type="entry name" value="Zn2Cys6_DnaBD"/>
</dbReference>
<comment type="subcellular location">
    <subcellularLocation>
        <location evidence="1">Nucleus</location>
    </subcellularLocation>
</comment>
<gene>
    <name evidence="9" type="ORF">PISL3812_08801</name>
</gene>
<dbReference type="InterPro" id="IPR007219">
    <property type="entry name" value="XnlR_reg_dom"/>
</dbReference>
<dbReference type="CDD" id="cd12148">
    <property type="entry name" value="fungal_TF_MHR"/>
    <property type="match status" value="1"/>
</dbReference>
<keyword evidence="4" id="KW-0238">DNA-binding</keyword>
<proteinExistence type="predicted"/>
<evidence type="ECO:0000256" key="5">
    <source>
        <dbReference type="ARBA" id="ARBA00023163"/>
    </source>
</evidence>
<name>A0A0U1M846_TALIS</name>
<dbReference type="InterPro" id="IPR050815">
    <property type="entry name" value="TF_fung"/>
</dbReference>
<dbReference type="SMART" id="SM00066">
    <property type="entry name" value="GAL4"/>
    <property type="match status" value="1"/>
</dbReference>
<dbReference type="GO" id="GO:0003677">
    <property type="term" value="F:DNA binding"/>
    <property type="evidence" value="ECO:0007669"/>
    <property type="project" value="UniProtKB-KW"/>
</dbReference>
<dbReference type="PROSITE" id="PS50048">
    <property type="entry name" value="ZN2_CY6_FUNGAL_2"/>
    <property type="match status" value="1"/>
</dbReference>
<evidence type="ECO:0000256" key="4">
    <source>
        <dbReference type="ARBA" id="ARBA00023125"/>
    </source>
</evidence>
<dbReference type="InterPro" id="IPR036864">
    <property type="entry name" value="Zn2-C6_fun-type_DNA-bd_sf"/>
</dbReference>
<keyword evidence="5" id="KW-0804">Transcription</keyword>
<organism evidence="9 10">
    <name type="scientific">Talaromyces islandicus</name>
    <name type="common">Penicillium islandicum</name>
    <dbReference type="NCBI Taxonomy" id="28573"/>
    <lineage>
        <taxon>Eukaryota</taxon>
        <taxon>Fungi</taxon>
        <taxon>Dikarya</taxon>
        <taxon>Ascomycota</taxon>
        <taxon>Pezizomycotina</taxon>
        <taxon>Eurotiomycetes</taxon>
        <taxon>Eurotiomycetidae</taxon>
        <taxon>Eurotiales</taxon>
        <taxon>Trichocomaceae</taxon>
        <taxon>Talaromyces</taxon>
        <taxon>Talaromyces sect. Islandici</taxon>
    </lineage>
</organism>
<sequence length="559" mass="63652">MPEEKQANIAAAKSTTPTTTSRQRPGSACEECRRRKLRCDRQPQCGNCVESGVICTTTTVRPARGPKKGHLKALKGRIATLERCIMEQQGGISLPVSDGSLSPVEEVQHQCSSDGENGQEVQKIIDLRRASLPSPIEYQNNSIPELVRADLDQLYFERVHPLVPVIQRTRYFTWAKLPTKSDSRSCLQYAMWTLAASLSTHCQSIRDSLYTETKKKLEALESRENEMDLFDIEEAQAWLLLAIYQFTRTTYRKGWMSAGRLIRLVQLMRLYELDSPTDMSNQLIEPEWVEVEEKRRTFWMAYTLDRFANIRKGWPITLTEQILTRLPIPEAEFQSGQPMVMGFLSDSLAGSEFNLAPQSSFSECIILATLCGRSLSHQHLSMVDGIYGTNPQEFWGRHEWIDAALSTRISILSLTYPFQLEHMDPMLLFTKMIAQATILCMQKIIESIAWDSDDYAGLILEYEQRARLAAKEIVELAKALTHLSYFKVHPFTPIPLCICAEFLNTRDREMDPTIGTQLQEILDALQYLKNVNALAKENPMFPLWSDFNMGALGFGPMKQ</sequence>
<dbReference type="PROSITE" id="PS00463">
    <property type="entry name" value="ZN2_CY6_FUNGAL_1"/>
    <property type="match status" value="1"/>
</dbReference>
<dbReference type="GO" id="GO:0005634">
    <property type="term" value="C:nucleus"/>
    <property type="evidence" value="ECO:0007669"/>
    <property type="project" value="UniProtKB-SubCell"/>
</dbReference>
<keyword evidence="2" id="KW-0479">Metal-binding</keyword>
<dbReference type="GO" id="GO:0000981">
    <property type="term" value="F:DNA-binding transcription factor activity, RNA polymerase II-specific"/>
    <property type="evidence" value="ECO:0007669"/>
    <property type="project" value="InterPro"/>
</dbReference>
<dbReference type="STRING" id="28573.A0A0U1M846"/>
<dbReference type="OrthoDB" id="3037908at2759"/>
<dbReference type="GO" id="GO:0006351">
    <property type="term" value="P:DNA-templated transcription"/>
    <property type="evidence" value="ECO:0007669"/>
    <property type="project" value="InterPro"/>
</dbReference>
<dbReference type="Gene3D" id="4.10.240.10">
    <property type="entry name" value="Zn(2)-C6 fungal-type DNA-binding domain"/>
    <property type="match status" value="1"/>
</dbReference>
<dbReference type="CDD" id="cd00067">
    <property type="entry name" value="GAL4"/>
    <property type="match status" value="1"/>
</dbReference>
<feature type="region of interest" description="Disordered" evidence="7">
    <location>
        <begin position="1"/>
        <end position="27"/>
    </location>
</feature>
<evidence type="ECO:0000259" key="8">
    <source>
        <dbReference type="PROSITE" id="PS50048"/>
    </source>
</evidence>
<evidence type="ECO:0000256" key="1">
    <source>
        <dbReference type="ARBA" id="ARBA00004123"/>
    </source>
</evidence>
<dbReference type="OMA" id="ECEKRAM"/>
<dbReference type="PANTHER" id="PTHR47338">
    <property type="entry name" value="ZN(II)2CYS6 TRANSCRIPTION FACTOR (EUROFUNG)-RELATED"/>
    <property type="match status" value="1"/>
</dbReference>
<dbReference type="SMART" id="SM00906">
    <property type="entry name" value="Fungal_trans"/>
    <property type="match status" value="1"/>
</dbReference>
<evidence type="ECO:0000313" key="10">
    <source>
        <dbReference type="Proteomes" id="UP000054383"/>
    </source>
</evidence>
<dbReference type="Proteomes" id="UP000054383">
    <property type="component" value="Unassembled WGS sequence"/>
</dbReference>
<dbReference type="Pfam" id="PF00172">
    <property type="entry name" value="Zn_clus"/>
    <property type="match status" value="1"/>
</dbReference>
<dbReference type="EMBL" id="CVMT01000010">
    <property type="protein sequence ID" value="CRG91749.1"/>
    <property type="molecule type" value="Genomic_DNA"/>
</dbReference>
<dbReference type="Pfam" id="PF04082">
    <property type="entry name" value="Fungal_trans"/>
    <property type="match status" value="1"/>
</dbReference>
<evidence type="ECO:0000256" key="7">
    <source>
        <dbReference type="SAM" id="MobiDB-lite"/>
    </source>
</evidence>
<keyword evidence="10" id="KW-1185">Reference proteome</keyword>
<evidence type="ECO:0000313" key="9">
    <source>
        <dbReference type="EMBL" id="CRG91749.1"/>
    </source>
</evidence>
<dbReference type="SUPFAM" id="SSF57701">
    <property type="entry name" value="Zn2/Cys6 DNA-binding domain"/>
    <property type="match status" value="1"/>
</dbReference>
<keyword evidence="3" id="KW-0805">Transcription regulation</keyword>
<dbReference type="PANTHER" id="PTHR47338:SF3">
    <property type="entry name" value="C6 FINGER DOMAIN TRANSCRIPTION FACTOR DBAA-RELATED"/>
    <property type="match status" value="1"/>
</dbReference>
<dbReference type="AlphaFoldDB" id="A0A0U1M846"/>
<protein>
    <submittedName>
        <fullName evidence="9">Putative transcriptional regulatory protein C777,02</fullName>
    </submittedName>
</protein>
<feature type="domain" description="Zn(2)-C6 fungal-type" evidence="8">
    <location>
        <begin position="28"/>
        <end position="57"/>
    </location>
</feature>